<reference evidence="1" key="1">
    <citation type="submission" date="2022-11" db="EMBL/GenBank/DDBJ databases">
        <authorList>
            <person name="Petersen C."/>
        </authorList>
    </citation>
    <scope>NUCLEOTIDE SEQUENCE</scope>
    <source>
        <strain evidence="1">IBT 30069</strain>
    </source>
</reference>
<dbReference type="OrthoDB" id="5366531at2759"/>
<accession>A0A9W9K5H7</accession>
<proteinExistence type="predicted"/>
<reference evidence="1" key="2">
    <citation type="journal article" date="2023" name="IMA Fungus">
        <title>Comparative genomic study of the Penicillium genus elucidates a diverse pangenome and 15 lateral gene transfer events.</title>
        <authorList>
            <person name="Petersen C."/>
            <person name="Sorensen T."/>
            <person name="Nielsen M.R."/>
            <person name="Sondergaard T.E."/>
            <person name="Sorensen J.L."/>
            <person name="Fitzpatrick D.A."/>
            <person name="Frisvad J.C."/>
            <person name="Nielsen K.L."/>
        </authorList>
    </citation>
    <scope>NUCLEOTIDE SEQUENCE</scope>
    <source>
        <strain evidence="1">IBT 30069</strain>
    </source>
</reference>
<evidence type="ECO:0008006" key="3">
    <source>
        <dbReference type="Google" id="ProtNLM"/>
    </source>
</evidence>
<protein>
    <recommendedName>
        <fullName evidence="3">Pentatricopeptide repeat domain-containing protein</fullName>
    </recommendedName>
</protein>
<gene>
    <name evidence="1" type="ORF">N7456_009192</name>
</gene>
<evidence type="ECO:0000313" key="2">
    <source>
        <dbReference type="Proteomes" id="UP001149165"/>
    </source>
</evidence>
<organism evidence="1 2">
    <name type="scientific">Penicillium angulare</name>
    <dbReference type="NCBI Taxonomy" id="116970"/>
    <lineage>
        <taxon>Eukaryota</taxon>
        <taxon>Fungi</taxon>
        <taxon>Dikarya</taxon>
        <taxon>Ascomycota</taxon>
        <taxon>Pezizomycotina</taxon>
        <taxon>Eurotiomycetes</taxon>
        <taxon>Eurotiomycetidae</taxon>
        <taxon>Eurotiales</taxon>
        <taxon>Aspergillaceae</taxon>
        <taxon>Penicillium</taxon>
    </lineage>
</organism>
<dbReference type="AlphaFoldDB" id="A0A9W9K5H7"/>
<keyword evidence="2" id="KW-1185">Reference proteome</keyword>
<sequence length="844" mass="97057">MRPALTRLLKRPSALSIIDTLAASPIGIEQLDSRYTRLRCYSQCPKKLHLTDDSGCDSSKAHQTRPLWQSKAKKKPYSFSVYDIEPSHDHNPPEPSLDANQLALSDAADGSIKQLLLDPEKLEFESDIGHTNNLGTRLVDLPEHRNNFELWEDLLRFRQRHYGENGTQVIWEGITNRVGGVKLPLAGERADFFWQSFIDLGLKREIFLEHVVNYAITLSQENNGQYWPLLYEHVVGGLLERGMDKKAIEWHGKLQASGIASPENFAQVLPYIISPPILAHNTDMLLLAGVRPTLRAKLAPLRLKTLKELCRNTDHQVYGLVVEKLLEQGHGEHALAMHDWLVARQDHPKSLKELDSLLEYTRDYGLRREYDNLRQYSQRRFSSSFRAEDMSHEMLEGKESGQQNTKVDFSGKRQYKDDIAARLFATRALNLDMVIGGLRILGVSKIGPRTLREMAVRVQDSQEMLANLKSLRKSGISLADSVFTRLVPKLAAQNREFLLSDLLQSDQHPDVLEDAKLQESLLVSYYMARDWRQYNVSLAILAEHYPDSPDLFDIHFRKHLAAGELNAASKVVDELTLHGKTLSEDSVDFMAEKLLPNRRMHHKPQQTPGQYEREALMFVFKVLKRVVPTGCYVSAAFWEELLKRWGMGNYWNELRECSLWLARQYIQRPEETEKLRGIFPSQRTSPVRSDSRMLTLIFSSKMQQAIVAWGFMFRVTRETEKKYAIQHPTTGDKLIPWTRGLLLLRELKQAGLALHTGPIQSMTRVRLNLLFGSYSHSAVRFNRMLRRVNPYSLNRVIADINMAWGESLFEGREYLRSDELVNPSRSARSWRNSVKVVLSRRRAR</sequence>
<name>A0A9W9K5H7_9EURO</name>
<evidence type="ECO:0000313" key="1">
    <source>
        <dbReference type="EMBL" id="KAJ5093331.1"/>
    </source>
</evidence>
<comment type="caution">
    <text evidence="1">The sequence shown here is derived from an EMBL/GenBank/DDBJ whole genome shotgun (WGS) entry which is preliminary data.</text>
</comment>
<dbReference type="EMBL" id="JAPQKH010000006">
    <property type="protein sequence ID" value="KAJ5093331.1"/>
    <property type="molecule type" value="Genomic_DNA"/>
</dbReference>
<dbReference type="Proteomes" id="UP001149165">
    <property type="component" value="Unassembled WGS sequence"/>
</dbReference>